<keyword evidence="1" id="KW-0812">Transmembrane</keyword>
<sequence>MGFFAGVLVIYNLLLFYIGWNGWKWMKTFIIGKNRARFIYWLILVFVAYTFVYARFLDDSAIFTWLGGIWLGIFYYSVLLLPFVNLFVFLTRFTCIQKEKVVKWSGFTTVLIISGLFAVGLYNAFTPVVRTYEINIPKHVEAVKSLNIVMASDMHFSEMSGANHAKNLVKHINALKPDLVLFPGDIIDDDVDPFLDKGIPDILKKIKAPVYASMGNHDREDPGIDLIKIFNNSGMRLMADEVIVLDNGITLVGRKDRGYQDVVRMKLSDLMKQVDLSKPVILLDHQPYDLDVAENNGVDLMVSGHTHRGQLFPANLITNKIYENDWGYLKKGQLHSIVTSGYGFWGTPLRIGTQSEIVQLKLKFIK</sequence>
<dbReference type="GO" id="GO:0016787">
    <property type="term" value="F:hydrolase activity"/>
    <property type="evidence" value="ECO:0007669"/>
    <property type="project" value="InterPro"/>
</dbReference>
<protein>
    <submittedName>
        <fullName evidence="3">Metallophosphoesterase</fullName>
    </submittedName>
</protein>
<evidence type="ECO:0000256" key="1">
    <source>
        <dbReference type="SAM" id="Phobius"/>
    </source>
</evidence>
<accession>A0A942U3U2</accession>
<dbReference type="InterPro" id="IPR051158">
    <property type="entry name" value="Metallophosphoesterase_sf"/>
</dbReference>
<dbReference type="Pfam" id="PF00149">
    <property type="entry name" value="Metallophos"/>
    <property type="match status" value="1"/>
</dbReference>
<dbReference type="Gene3D" id="3.60.21.10">
    <property type="match status" value="1"/>
</dbReference>
<feature type="domain" description="Calcineurin-like phosphoesterase" evidence="2">
    <location>
        <begin position="147"/>
        <end position="308"/>
    </location>
</feature>
<organism evidence="3 4">
    <name type="scientific">Neobacillus rhizophilus</name>
    <dbReference type="NCBI Taxonomy" id="2833579"/>
    <lineage>
        <taxon>Bacteria</taxon>
        <taxon>Bacillati</taxon>
        <taxon>Bacillota</taxon>
        <taxon>Bacilli</taxon>
        <taxon>Bacillales</taxon>
        <taxon>Bacillaceae</taxon>
        <taxon>Neobacillus</taxon>
    </lineage>
</organism>
<keyword evidence="1" id="KW-0472">Membrane</keyword>
<dbReference type="InterPro" id="IPR004843">
    <property type="entry name" value="Calcineurin-like_PHP"/>
</dbReference>
<name>A0A942U3U2_9BACI</name>
<dbReference type="CDD" id="cd07385">
    <property type="entry name" value="MPP_YkuE_C"/>
    <property type="match status" value="1"/>
</dbReference>
<dbReference type="PANTHER" id="PTHR31302">
    <property type="entry name" value="TRANSMEMBRANE PROTEIN WITH METALLOPHOSPHOESTERASE DOMAIN-RELATED"/>
    <property type="match status" value="1"/>
</dbReference>
<dbReference type="InterPro" id="IPR029052">
    <property type="entry name" value="Metallo-depent_PP-like"/>
</dbReference>
<feature type="transmembrane region" description="Helical" evidence="1">
    <location>
        <begin position="62"/>
        <end position="89"/>
    </location>
</feature>
<dbReference type="SUPFAM" id="SSF56300">
    <property type="entry name" value="Metallo-dependent phosphatases"/>
    <property type="match status" value="1"/>
</dbReference>
<dbReference type="Proteomes" id="UP000679749">
    <property type="component" value="Unassembled WGS sequence"/>
</dbReference>
<comment type="caution">
    <text evidence="3">The sequence shown here is derived from an EMBL/GenBank/DDBJ whole genome shotgun (WGS) entry which is preliminary data.</text>
</comment>
<dbReference type="EMBL" id="JAGYPF010000001">
    <property type="protein sequence ID" value="MBS4211069.1"/>
    <property type="molecule type" value="Genomic_DNA"/>
</dbReference>
<dbReference type="AlphaFoldDB" id="A0A942U3U2"/>
<proteinExistence type="predicted"/>
<feature type="transmembrane region" description="Helical" evidence="1">
    <location>
        <begin position="101"/>
        <end position="125"/>
    </location>
</feature>
<evidence type="ECO:0000313" key="3">
    <source>
        <dbReference type="EMBL" id="MBS4211069.1"/>
    </source>
</evidence>
<feature type="transmembrane region" description="Helical" evidence="1">
    <location>
        <begin position="38"/>
        <end position="56"/>
    </location>
</feature>
<evidence type="ECO:0000259" key="2">
    <source>
        <dbReference type="Pfam" id="PF00149"/>
    </source>
</evidence>
<keyword evidence="4" id="KW-1185">Reference proteome</keyword>
<reference evidence="3" key="1">
    <citation type="submission" date="2021-05" db="EMBL/GenBank/DDBJ databases">
        <title>Novel Bacillus species.</title>
        <authorList>
            <person name="Liu G."/>
        </authorList>
    </citation>
    <scope>NUCLEOTIDE SEQUENCE</scope>
    <source>
        <strain evidence="3">FJAT-49825</strain>
    </source>
</reference>
<dbReference type="PANTHER" id="PTHR31302:SF0">
    <property type="entry name" value="TRANSMEMBRANE PROTEIN WITH METALLOPHOSPHOESTERASE DOMAIN"/>
    <property type="match status" value="1"/>
</dbReference>
<evidence type="ECO:0000313" key="4">
    <source>
        <dbReference type="Proteomes" id="UP000679749"/>
    </source>
</evidence>
<feature type="transmembrane region" description="Helical" evidence="1">
    <location>
        <begin position="6"/>
        <end position="26"/>
    </location>
</feature>
<keyword evidence="1" id="KW-1133">Transmembrane helix</keyword>
<gene>
    <name evidence="3" type="ORF">KHA99_01225</name>
</gene>
<dbReference type="RefSeq" id="WP_213115614.1">
    <property type="nucleotide sequence ID" value="NZ_JAGYPF010000001.1"/>
</dbReference>